<dbReference type="Proteomes" id="UP001148018">
    <property type="component" value="Unassembled WGS sequence"/>
</dbReference>
<accession>A0A9Q0DP35</accession>
<feature type="region of interest" description="Disordered" evidence="1">
    <location>
        <begin position="233"/>
        <end position="259"/>
    </location>
</feature>
<dbReference type="EMBL" id="JANIIK010000113">
    <property type="protein sequence ID" value="KAJ3592290.1"/>
    <property type="molecule type" value="Genomic_DNA"/>
</dbReference>
<organism evidence="3 4">
    <name type="scientific">Muraenolepis orangiensis</name>
    <name type="common">Patagonian moray cod</name>
    <dbReference type="NCBI Taxonomy" id="630683"/>
    <lineage>
        <taxon>Eukaryota</taxon>
        <taxon>Metazoa</taxon>
        <taxon>Chordata</taxon>
        <taxon>Craniata</taxon>
        <taxon>Vertebrata</taxon>
        <taxon>Euteleostomi</taxon>
        <taxon>Actinopterygii</taxon>
        <taxon>Neopterygii</taxon>
        <taxon>Teleostei</taxon>
        <taxon>Neoteleostei</taxon>
        <taxon>Acanthomorphata</taxon>
        <taxon>Zeiogadaria</taxon>
        <taxon>Gadariae</taxon>
        <taxon>Gadiformes</taxon>
        <taxon>Muraenolepidoidei</taxon>
        <taxon>Muraenolepididae</taxon>
        <taxon>Muraenolepis</taxon>
    </lineage>
</organism>
<gene>
    <name evidence="3" type="ORF">NHX12_007418</name>
</gene>
<feature type="region of interest" description="Disordered" evidence="1">
    <location>
        <begin position="131"/>
        <end position="183"/>
    </location>
</feature>
<comment type="caution">
    <text evidence="3">The sequence shown here is derived from an EMBL/GenBank/DDBJ whole genome shotgun (WGS) entry which is preliminary data.</text>
</comment>
<feature type="domain" description="Zinc finger CCHC" evidence="2">
    <location>
        <begin position="17"/>
        <end position="86"/>
    </location>
</feature>
<evidence type="ECO:0000313" key="4">
    <source>
        <dbReference type="Proteomes" id="UP001148018"/>
    </source>
</evidence>
<proteinExistence type="predicted"/>
<evidence type="ECO:0000259" key="2">
    <source>
        <dbReference type="Pfam" id="PF23057"/>
    </source>
</evidence>
<keyword evidence="4" id="KW-1185">Reference proteome</keyword>
<name>A0A9Q0DP35_9TELE</name>
<reference evidence="3" key="1">
    <citation type="submission" date="2022-07" db="EMBL/GenBank/DDBJ databases">
        <title>Chromosome-level genome of Muraenolepis orangiensis.</title>
        <authorList>
            <person name="Kim J."/>
        </authorList>
    </citation>
    <scope>NUCLEOTIDE SEQUENCE</scope>
    <source>
        <strain evidence="3">KU_S4_2022</strain>
        <tissue evidence="3">Muscle</tissue>
    </source>
</reference>
<evidence type="ECO:0000256" key="1">
    <source>
        <dbReference type="SAM" id="MobiDB-lite"/>
    </source>
</evidence>
<dbReference type="Pfam" id="PF23057">
    <property type="entry name" value="RBD_ZCCHC3_1st"/>
    <property type="match status" value="1"/>
</dbReference>
<dbReference type="AlphaFoldDB" id="A0A9Q0DP35"/>
<protein>
    <recommendedName>
        <fullName evidence="2">Zinc finger CCHC domain-containing protein</fullName>
    </recommendedName>
</protein>
<evidence type="ECO:0000313" key="3">
    <source>
        <dbReference type="EMBL" id="KAJ3592290.1"/>
    </source>
</evidence>
<dbReference type="InterPro" id="IPR057810">
    <property type="entry name" value="RBD_ZCCHC3_1st"/>
</dbReference>
<sequence>MTEGAGQERTIPRVGLRCTIRFQARAAEERLTARSFFCRGVIMGQLGLTVENVRCIQWNQQEKAFDVTLMDLNIFNRVAETCVKEAGELSQPQKDLCGGGWIHWWTGAGGGPSTLGGAAVVEQEERGEPSVPVVGSVELPPFVTTPPIGPKQARRGSQGVEEGHRKRPKGDGVSGEGLNREGEVEGGGELLVGEQGGAAAVVGGCEEVQAEELLPEGLGLGFDLPPGLFLDGDLIGSPTAPNPLPFSWGEQMESVELDP</sequence>
<dbReference type="OrthoDB" id="8952792at2759"/>